<comment type="caution">
    <text evidence="2">The sequence shown here is derived from an EMBL/GenBank/DDBJ whole genome shotgun (WGS) entry which is preliminary data.</text>
</comment>
<organism evidence="2 3">
    <name type="scientific">Vanilla planifolia</name>
    <name type="common">Vanilla</name>
    <dbReference type="NCBI Taxonomy" id="51239"/>
    <lineage>
        <taxon>Eukaryota</taxon>
        <taxon>Viridiplantae</taxon>
        <taxon>Streptophyta</taxon>
        <taxon>Embryophyta</taxon>
        <taxon>Tracheophyta</taxon>
        <taxon>Spermatophyta</taxon>
        <taxon>Magnoliopsida</taxon>
        <taxon>Liliopsida</taxon>
        <taxon>Asparagales</taxon>
        <taxon>Orchidaceae</taxon>
        <taxon>Vanilloideae</taxon>
        <taxon>Vanilleae</taxon>
        <taxon>Vanilla</taxon>
    </lineage>
</organism>
<name>A0A835Q701_VANPL</name>
<reference evidence="2 3" key="1">
    <citation type="journal article" date="2020" name="Nat. Food">
        <title>A phased Vanilla planifolia genome enables genetic improvement of flavour and production.</title>
        <authorList>
            <person name="Hasing T."/>
            <person name="Tang H."/>
            <person name="Brym M."/>
            <person name="Khazi F."/>
            <person name="Huang T."/>
            <person name="Chambers A.H."/>
        </authorList>
    </citation>
    <scope>NUCLEOTIDE SEQUENCE [LARGE SCALE GENOMIC DNA]</scope>
    <source>
        <tissue evidence="2">Leaf</tissue>
    </source>
</reference>
<evidence type="ECO:0000313" key="3">
    <source>
        <dbReference type="Proteomes" id="UP000636800"/>
    </source>
</evidence>
<dbReference type="OrthoDB" id="2021158at2759"/>
<feature type="compositionally biased region" description="Basic and acidic residues" evidence="1">
    <location>
        <begin position="17"/>
        <end position="36"/>
    </location>
</feature>
<keyword evidence="3" id="KW-1185">Reference proteome</keyword>
<protein>
    <submittedName>
        <fullName evidence="2">Uncharacterized protein</fullName>
    </submittedName>
</protein>
<proteinExistence type="predicted"/>
<gene>
    <name evidence="2" type="ORF">HPP92_019120</name>
</gene>
<accession>A0A835Q701</accession>
<feature type="compositionally biased region" description="Polar residues" evidence="1">
    <location>
        <begin position="37"/>
        <end position="49"/>
    </location>
</feature>
<dbReference type="EMBL" id="JADCNL010000009">
    <property type="protein sequence ID" value="KAG0467540.1"/>
    <property type="molecule type" value="Genomic_DNA"/>
</dbReference>
<dbReference type="Proteomes" id="UP000636800">
    <property type="component" value="Unassembled WGS sequence"/>
</dbReference>
<feature type="compositionally biased region" description="Basic residues" evidence="1">
    <location>
        <begin position="64"/>
        <end position="77"/>
    </location>
</feature>
<dbReference type="AlphaFoldDB" id="A0A835Q701"/>
<evidence type="ECO:0000256" key="1">
    <source>
        <dbReference type="SAM" id="MobiDB-lite"/>
    </source>
</evidence>
<sequence length="109" mass="12304">MSLRLQSEWGKSMADSHWPRQREGMGEKPESEKDADSGQTPVSRTPTMTSDEEERAGGGEMVGRPRKSGVRVVRGHKTGSGYRKTTAGWERRTGRWWGRREAAKAVMRE</sequence>
<feature type="region of interest" description="Disordered" evidence="1">
    <location>
        <begin position="1"/>
        <end position="87"/>
    </location>
</feature>
<evidence type="ECO:0000313" key="2">
    <source>
        <dbReference type="EMBL" id="KAG0467540.1"/>
    </source>
</evidence>